<dbReference type="SUPFAM" id="SSF56935">
    <property type="entry name" value="Porins"/>
    <property type="match status" value="1"/>
</dbReference>
<keyword evidence="5 12" id="KW-0812">Transmembrane</keyword>
<keyword evidence="6" id="KW-0732">Signal</keyword>
<dbReference type="GO" id="GO:0015344">
    <property type="term" value="F:siderophore uptake transmembrane transporter activity"/>
    <property type="evidence" value="ECO:0007669"/>
    <property type="project" value="TreeGrafter"/>
</dbReference>
<dbReference type="PANTHER" id="PTHR32552">
    <property type="entry name" value="FERRICHROME IRON RECEPTOR-RELATED"/>
    <property type="match status" value="1"/>
</dbReference>
<evidence type="ECO:0000256" key="12">
    <source>
        <dbReference type="PROSITE-ProRule" id="PRU01360"/>
    </source>
</evidence>
<reference evidence="14" key="1">
    <citation type="submission" date="2023-07" db="EMBL/GenBank/DDBJ databases">
        <title>Sorghum-associated microbial communities from plants grown in Nebraska, USA.</title>
        <authorList>
            <person name="Schachtman D."/>
        </authorList>
    </citation>
    <scope>NUCLEOTIDE SEQUENCE</scope>
    <source>
        <strain evidence="14">DS3754</strain>
    </source>
</reference>
<keyword evidence="4" id="KW-0410">Iron transport</keyword>
<evidence type="ECO:0000256" key="10">
    <source>
        <dbReference type="ARBA" id="ARBA00023136"/>
    </source>
</evidence>
<dbReference type="RefSeq" id="WP_307686179.1">
    <property type="nucleotide sequence ID" value="NZ_JAUSRD010000013.1"/>
</dbReference>
<keyword evidence="8" id="KW-0406">Ion transport</keyword>
<proteinExistence type="inferred from homology"/>
<keyword evidence="3 12" id="KW-1134">Transmembrane beta strand</keyword>
<sequence length="344" mass="38258">MQVDLRAGDWQHKLLIGLDYQRNRIDQYSFSTGTAPSINIYAPVYAGPIVEGAPWMNADMRLAQTGLYIQDQIKWGDRWSLTLGGRYDSASNDTFDRLQGKSTQISQHKFTSRAGLVYVMPNGWAPYLSYSESFAPTGLFDPVTRDPFKPETGRQYEAGIRYQPPEGKQSYSAAIFDLRRQNYITYGTGGAAPKQTGEISVRGLELEAMAELAPRLNVTASYDYTPRAMVTASANPGEIGKQANAVPRHRMSVWANYRFVNGVKVGLGARYTGTSHGDGEKIAPTKVPAATVFDAMIGYDLERWSLALNLRNIANKDFIANCDQYGKCYYGAPRSMVATATYRW</sequence>
<keyword evidence="10 12" id="KW-0472">Membrane</keyword>
<keyword evidence="9" id="KW-0798">TonB box</keyword>
<dbReference type="Gene3D" id="2.40.170.20">
    <property type="entry name" value="TonB-dependent receptor, beta-barrel domain"/>
    <property type="match status" value="1"/>
</dbReference>
<keyword evidence="14" id="KW-0675">Receptor</keyword>
<evidence type="ECO:0000256" key="1">
    <source>
        <dbReference type="ARBA" id="ARBA00004571"/>
    </source>
</evidence>
<dbReference type="EMBL" id="JAUSRD010000013">
    <property type="protein sequence ID" value="MDP9895533.1"/>
    <property type="molecule type" value="Genomic_DNA"/>
</dbReference>
<dbReference type="PANTHER" id="PTHR32552:SF68">
    <property type="entry name" value="FERRICHROME OUTER MEMBRANE TRANSPORTER_PHAGE RECEPTOR"/>
    <property type="match status" value="1"/>
</dbReference>
<organism evidence="14 15">
    <name type="scientific">Variovorax boronicumulans</name>
    <dbReference type="NCBI Taxonomy" id="436515"/>
    <lineage>
        <taxon>Bacteria</taxon>
        <taxon>Pseudomonadati</taxon>
        <taxon>Pseudomonadota</taxon>
        <taxon>Betaproteobacteria</taxon>
        <taxon>Burkholderiales</taxon>
        <taxon>Comamonadaceae</taxon>
        <taxon>Variovorax</taxon>
    </lineage>
</organism>
<evidence type="ECO:0000256" key="8">
    <source>
        <dbReference type="ARBA" id="ARBA00023065"/>
    </source>
</evidence>
<dbReference type="InterPro" id="IPR036942">
    <property type="entry name" value="Beta-barrel_TonB_sf"/>
</dbReference>
<comment type="caution">
    <text evidence="14">The sequence shown here is derived from an EMBL/GenBank/DDBJ whole genome shotgun (WGS) entry which is preliminary data.</text>
</comment>
<evidence type="ECO:0000313" key="14">
    <source>
        <dbReference type="EMBL" id="MDP9895533.1"/>
    </source>
</evidence>
<evidence type="ECO:0000256" key="11">
    <source>
        <dbReference type="ARBA" id="ARBA00023237"/>
    </source>
</evidence>
<evidence type="ECO:0000256" key="3">
    <source>
        <dbReference type="ARBA" id="ARBA00022452"/>
    </source>
</evidence>
<dbReference type="InterPro" id="IPR039426">
    <property type="entry name" value="TonB-dep_rcpt-like"/>
</dbReference>
<gene>
    <name evidence="14" type="ORF">J2W31_004660</name>
</gene>
<name>A0AAW8D622_9BURK</name>
<keyword evidence="7" id="KW-0408">Iron</keyword>
<protein>
    <submittedName>
        <fullName evidence="14">Outer membrane receptor protein involved in Fe transport</fullName>
    </submittedName>
</protein>
<keyword evidence="11 12" id="KW-0998">Cell outer membrane</keyword>
<keyword evidence="2 12" id="KW-0813">Transport</keyword>
<evidence type="ECO:0000256" key="4">
    <source>
        <dbReference type="ARBA" id="ARBA00022496"/>
    </source>
</evidence>
<evidence type="ECO:0000256" key="5">
    <source>
        <dbReference type="ARBA" id="ARBA00022692"/>
    </source>
</evidence>
<evidence type="ECO:0000256" key="7">
    <source>
        <dbReference type="ARBA" id="ARBA00023004"/>
    </source>
</evidence>
<evidence type="ECO:0000259" key="13">
    <source>
        <dbReference type="Pfam" id="PF00593"/>
    </source>
</evidence>
<dbReference type="PROSITE" id="PS52016">
    <property type="entry name" value="TONB_DEPENDENT_REC_3"/>
    <property type="match status" value="1"/>
</dbReference>
<accession>A0AAW8D622</accession>
<evidence type="ECO:0000256" key="6">
    <source>
        <dbReference type="ARBA" id="ARBA00022729"/>
    </source>
</evidence>
<dbReference type="InterPro" id="IPR000531">
    <property type="entry name" value="Beta-barrel_TonB"/>
</dbReference>
<feature type="domain" description="TonB-dependent receptor-like beta-barrel" evidence="13">
    <location>
        <begin position="9"/>
        <end position="313"/>
    </location>
</feature>
<comment type="subcellular location">
    <subcellularLocation>
        <location evidence="1 12">Cell outer membrane</location>
        <topology evidence="1 12">Multi-pass membrane protein</topology>
    </subcellularLocation>
</comment>
<dbReference type="GO" id="GO:0009279">
    <property type="term" value="C:cell outer membrane"/>
    <property type="evidence" value="ECO:0007669"/>
    <property type="project" value="UniProtKB-SubCell"/>
</dbReference>
<evidence type="ECO:0000256" key="2">
    <source>
        <dbReference type="ARBA" id="ARBA00022448"/>
    </source>
</evidence>
<evidence type="ECO:0000256" key="9">
    <source>
        <dbReference type="ARBA" id="ARBA00023077"/>
    </source>
</evidence>
<evidence type="ECO:0000313" key="15">
    <source>
        <dbReference type="Proteomes" id="UP001242045"/>
    </source>
</evidence>
<comment type="similarity">
    <text evidence="12">Belongs to the TonB-dependent receptor family.</text>
</comment>
<dbReference type="Pfam" id="PF00593">
    <property type="entry name" value="TonB_dep_Rec_b-barrel"/>
    <property type="match status" value="1"/>
</dbReference>
<dbReference type="Proteomes" id="UP001242045">
    <property type="component" value="Unassembled WGS sequence"/>
</dbReference>
<dbReference type="AlphaFoldDB" id="A0AAW8D622"/>